<evidence type="ECO:0000256" key="2">
    <source>
        <dbReference type="SAM" id="MobiDB-lite"/>
    </source>
</evidence>
<dbReference type="SUPFAM" id="SSF57756">
    <property type="entry name" value="Retrovirus zinc finger-like domains"/>
    <property type="match status" value="1"/>
</dbReference>
<reference evidence="4 5" key="1">
    <citation type="submission" date="2013-07" db="EMBL/GenBank/DDBJ databases">
        <authorList>
            <person name="Stoco P.H."/>
            <person name="Wagner G."/>
            <person name="Gerber A."/>
            <person name="Zaha A."/>
            <person name="Thompson C."/>
            <person name="Bartholomeu D.C."/>
            <person name="Luckemeyer D.D."/>
            <person name="Bahia D."/>
            <person name="Loreto E."/>
            <person name="Prestes E.B."/>
            <person name="Lima F.M."/>
            <person name="Rodrigues-Luiz G."/>
            <person name="Vallejo G.A."/>
            <person name="Filho J.F."/>
            <person name="Monteiro K.M."/>
            <person name="Tyler K.M."/>
            <person name="de Almeida L.G."/>
            <person name="Ortiz M.F."/>
            <person name="Siervo M.A."/>
            <person name="de Moraes M.H."/>
            <person name="Cunha O.L."/>
            <person name="Mendonca-Neto R."/>
            <person name="Silva R."/>
            <person name="Teixeira S.M."/>
            <person name="Murta S.M."/>
            <person name="Sincero T.C."/>
            <person name="Mendes T.A."/>
            <person name="Urmenyi T.P."/>
            <person name="Silva V.G."/>
            <person name="da Rocha W.D."/>
            <person name="Andersson B."/>
            <person name="Romanha A.J."/>
            <person name="Steindel M."/>
            <person name="de Vasconcelos A.T."/>
            <person name="Grisard E.C."/>
        </authorList>
    </citation>
    <scope>NUCLEOTIDE SEQUENCE [LARGE SCALE GENOMIC DNA]</scope>
    <source>
        <strain evidence="4 5">SC58</strain>
    </source>
</reference>
<dbReference type="VEuPathDB" id="TriTrypDB:TRSC58_06923"/>
<sequence>MSRRCFMVYPLPAVADESFLNVIFDGGVRRSVFAGYGPRRFALVELQDDAFAEAVSLALGPAPLSPHTNGSTTATSRGDHAEEDRTLEELFRAHVTAAGKNSGTDVPNADTVAKDGVTPSCIAHLDRLRFRDTPICVLPSPIALEEIYSCGGQLPQPRQKNNTNTDRPHERAAKKPLRQKRQRTPAEGAAISSGEPAATAEGRHGRGRGATASSAVDACGRCGSTDHFTRHCDADGRAAAKELARLQSNPGSERNSDGVAAAHAAAPHTGQDTTRRQELPKTATQQQQQQQQRPTALRRSKDQCKHCGSDAHLSRHCPSK</sequence>
<evidence type="ECO:0000313" key="5">
    <source>
        <dbReference type="Proteomes" id="UP000031737"/>
    </source>
</evidence>
<feature type="compositionally biased region" description="Polar residues" evidence="2">
    <location>
        <begin position="156"/>
        <end position="165"/>
    </location>
</feature>
<dbReference type="AlphaFoldDB" id="A0A061ISK9"/>
<name>A0A061ISK9_TRYRA</name>
<dbReference type="InterPro" id="IPR001878">
    <property type="entry name" value="Znf_CCHC"/>
</dbReference>
<protein>
    <recommendedName>
        <fullName evidence="3">CCHC-type domain-containing protein</fullName>
    </recommendedName>
</protein>
<keyword evidence="1" id="KW-0862">Zinc</keyword>
<feature type="region of interest" description="Disordered" evidence="2">
    <location>
        <begin position="152"/>
        <end position="211"/>
    </location>
</feature>
<dbReference type="InterPro" id="IPR036875">
    <property type="entry name" value="Znf_CCHC_sf"/>
</dbReference>
<keyword evidence="1" id="KW-0479">Metal-binding</keyword>
<dbReference type="SMART" id="SM00343">
    <property type="entry name" value="ZnF_C2HC"/>
    <property type="match status" value="2"/>
</dbReference>
<keyword evidence="5" id="KW-1185">Reference proteome</keyword>
<feature type="compositionally biased region" description="Polar residues" evidence="2">
    <location>
        <begin position="66"/>
        <end position="76"/>
    </location>
</feature>
<proteinExistence type="predicted"/>
<comment type="caution">
    <text evidence="4">The sequence shown here is derived from an EMBL/GenBank/DDBJ whole genome shotgun (WGS) entry which is preliminary data.</text>
</comment>
<dbReference type="PROSITE" id="PS50158">
    <property type="entry name" value="ZF_CCHC"/>
    <property type="match status" value="1"/>
</dbReference>
<organism evidence="4 5">
    <name type="scientific">Trypanosoma rangeli SC58</name>
    <dbReference type="NCBI Taxonomy" id="429131"/>
    <lineage>
        <taxon>Eukaryota</taxon>
        <taxon>Discoba</taxon>
        <taxon>Euglenozoa</taxon>
        <taxon>Kinetoplastea</taxon>
        <taxon>Metakinetoplastina</taxon>
        <taxon>Trypanosomatida</taxon>
        <taxon>Trypanosomatidae</taxon>
        <taxon>Trypanosoma</taxon>
        <taxon>Herpetosoma</taxon>
    </lineage>
</organism>
<dbReference type="GO" id="GO:0008270">
    <property type="term" value="F:zinc ion binding"/>
    <property type="evidence" value="ECO:0007669"/>
    <property type="project" value="UniProtKB-KW"/>
</dbReference>
<evidence type="ECO:0000313" key="4">
    <source>
        <dbReference type="EMBL" id="ESL05429.1"/>
    </source>
</evidence>
<accession>A0A061ISK9</accession>
<keyword evidence="1" id="KW-0863">Zinc-finger</keyword>
<feature type="region of interest" description="Disordered" evidence="2">
    <location>
        <begin position="62"/>
        <end position="81"/>
    </location>
</feature>
<feature type="domain" description="CCHC-type" evidence="3">
    <location>
        <begin position="304"/>
        <end position="319"/>
    </location>
</feature>
<gene>
    <name evidence="4" type="ORF">TRSC58_06923</name>
</gene>
<dbReference type="EMBL" id="AUPL01006923">
    <property type="protein sequence ID" value="ESL05429.1"/>
    <property type="molecule type" value="Genomic_DNA"/>
</dbReference>
<feature type="compositionally biased region" description="Basic and acidic residues" evidence="2">
    <location>
        <begin position="299"/>
        <end position="313"/>
    </location>
</feature>
<dbReference type="GO" id="GO:0003676">
    <property type="term" value="F:nucleic acid binding"/>
    <property type="evidence" value="ECO:0007669"/>
    <property type="project" value="InterPro"/>
</dbReference>
<evidence type="ECO:0000259" key="3">
    <source>
        <dbReference type="PROSITE" id="PS50158"/>
    </source>
</evidence>
<evidence type="ECO:0000256" key="1">
    <source>
        <dbReference type="PROSITE-ProRule" id="PRU00047"/>
    </source>
</evidence>
<feature type="compositionally biased region" description="Basic residues" evidence="2">
    <location>
        <begin position="174"/>
        <end position="183"/>
    </location>
</feature>
<dbReference type="OrthoDB" id="267257at2759"/>
<dbReference type="Proteomes" id="UP000031737">
    <property type="component" value="Unassembled WGS sequence"/>
</dbReference>
<feature type="region of interest" description="Disordered" evidence="2">
    <location>
        <begin position="248"/>
        <end position="320"/>
    </location>
</feature>